<dbReference type="Proteomes" id="UP001066276">
    <property type="component" value="Chromosome 5"/>
</dbReference>
<feature type="non-terminal residue" evidence="1">
    <location>
        <position position="1"/>
    </location>
</feature>
<gene>
    <name evidence="1" type="ORF">NDU88_010078</name>
</gene>
<dbReference type="AlphaFoldDB" id="A0AAV7RZI0"/>
<accession>A0AAV7RZI0</accession>
<reference evidence="1" key="1">
    <citation type="journal article" date="2022" name="bioRxiv">
        <title>Sequencing and chromosome-scale assembly of the giantPleurodeles waltlgenome.</title>
        <authorList>
            <person name="Brown T."/>
            <person name="Elewa A."/>
            <person name="Iarovenko S."/>
            <person name="Subramanian E."/>
            <person name="Araus A.J."/>
            <person name="Petzold A."/>
            <person name="Susuki M."/>
            <person name="Suzuki K.-i.T."/>
            <person name="Hayashi T."/>
            <person name="Toyoda A."/>
            <person name="Oliveira C."/>
            <person name="Osipova E."/>
            <person name="Leigh N.D."/>
            <person name="Simon A."/>
            <person name="Yun M.H."/>
        </authorList>
    </citation>
    <scope>NUCLEOTIDE SEQUENCE</scope>
    <source>
        <strain evidence="1">20211129_DDA</strain>
        <tissue evidence="1">Liver</tissue>
    </source>
</reference>
<evidence type="ECO:0000313" key="2">
    <source>
        <dbReference type="Proteomes" id="UP001066276"/>
    </source>
</evidence>
<comment type="caution">
    <text evidence="1">The sequence shown here is derived from an EMBL/GenBank/DDBJ whole genome shotgun (WGS) entry which is preliminary data.</text>
</comment>
<protein>
    <submittedName>
        <fullName evidence="1">Uncharacterized protein</fullName>
    </submittedName>
</protein>
<keyword evidence="2" id="KW-1185">Reference proteome</keyword>
<dbReference type="EMBL" id="JANPWB010000009">
    <property type="protein sequence ID" value="KAJ1157365.1"/>
    <property type="molecule type" value="Genomic_DNA"/>
</dbReference>
<organism evidence="1 2">
    <name type="scientific">Pleurodeles waltl</name>
    <name type="common">Iberian ribbed newt</name>
    <dbReference type="NCBI Taxonomy" id="8319"/>
    <lineage>
        <taxon>Eukaryota</taxon>
        <taxon>Metazoa</taxon>
        <taxon>Chordata</taxon>
        <taxon>Craniata</taxon>
        <taxon>Vertebrata</taxon>
        <taxon>Euteleostomi</taxon>
        <taxon>Amphibia</taxon>
        <taxon>Batrachia</taxon>
        <taxon>Caudata</taxon>
        <taxon>Salamandroidea</taxon>
        <taxon>Salamandridae</taxon>
        <taxon>Pleurodelinae</taxon>
        <taxon>Pleurodeles</taxon>
    </lineage>
</organism>
<sequence length="68" mass="7421">AMGTGSSPQDCGHQCELHSSMNTRAKEKDLRFIAIHFEPVVAHPFINLAEAVVKSVCYLLPVLINGNN</sequence>
<feature type="non-terminal residue" evidence="1">
    <location>
        <position position="68"/>
    </location>
</feature>
<name>A0AAV7RZI0_PLEWA</name>
<evidence type="ECO:0000313" key="1">
    <source>
        <dbReference type="EMBL" id="KAJ1157365.1"/>
    </source>
</evidence>
<proteinExistence type="predicted"/>